<sequence length="85" mass="9160">MADIVPTLLQLMDGGQLANRQRVRDTGRTSLRAAPQSAFMAPGATLQRPTSAESRRGIAINVFGQQGEEDILPLLMRILGIGNQT</sequence>
<accession>A0A0F9C8L2</accession>
<gene>
    <name evidence="1" type="ORF">LCGC14_2697380</name>
</gene>
<proteinExistence type="predicted"/>
<evidence type="ECO:0000313" key="1">
    <source>
        <dbReference type="EMBL" id="KKK92986.1"/>
    </source>
</evidence>
<protein>
    <submittedName>
        <fullName evidence="1">Uncharacterized protein</fullName>
    </submittedName>
</protein>
<dbReference type="EMBL" id="LAZR01047966">
    <property type="protein sequence ID" value="KKK92986.1"/>
    <property type="molecule type" value="Genomic_DNA"/>
</dbReference>
<name>A0A0F9C8L2_9ZZZZ</name>
<dbReference type="AlphaFoldDB" id="A0A0F9C8L2"/>
<comment type="caution">
    <text evidence="1">The sequence shown here is derived from an EMBL/GenBank/DDBJ whole genome shotgun (WGS) entry which is preliminary data.</text>
</comment>
<organism evidence="1">
    <name type="scientific">marine sediment metagenome</name>
    <dbReference type="NCBI Taxonomy" id="412755"/>
    <lineage>
        <taxon>unclassified sequences</taxon>
        <taxon>metagenomes</taxon>
        <taxon>ecological metagenomes</taxon>
    </lineage>
</organism>
<reference evidence="1" key="1">
    <citation type="journal article" date="2015" name="Nature">
        <title>Complex archaea that bridge the gap between prokaryotes and eukaryotes.</title>
        <authorList>
            <person name="Spang A."/>
            <person name="Saw J.H."/>
            <person name="Jorgensen S.L."/>
            <person name="Zaremba-Niedzwiedzka K."/>
            <person name="Martijn J."/>
            <person name="Lind A.E."/>
            <person name="van Eijk R."/>
            <person name="Schleper C."/>
            <person name="Guy L."/>
            <person name="Ettema T.J."/>
        </authorList>
    </citation>
    <scope>NUCLEOTIDE SEQUENCE</scope>
</reference>